<evidence type="ECO:0000259" key="6">
    <source>
        <dbReference type="SMART" id="SM00906"/>
    </source>
</evidence>
<accession>A0A135U0L9</accession>
<reference evidence="7 8" key="1">
    <citation type="submission" date="2014-02" db="EMBL/GenBank/DDBJ databases">
        <title>The genome sequence of Colletotrichum salicis CBS 607.94.</title>
        <authorList>
            <person name="Baroncelli R."/>
            <person name="Thon M.R."/>
        </authorList>
    </citation>
    <scope>NUCLEOTIDE SEQUENCE [LARGE SCALE GENOMIC DNA]</scope>
    <source>
        <strain evidence="7 8">CBS 607.94</strain>
    </source>
</reference>
<protein>
    <recommendedName>
        <fullName evidence="6">Xylanolytic transcriptional activator regulatory domain-containing protein</fullName>
    </recommendedName>
</protein>
<dbReference type="GO" id="GO:0003677">
    <property type="term" value="F:DNA binding"/>
    <property type="evidence" value="ECO:0007669"/>
    <property type="project" value="UniProtKB-KW"/>
</dbReference>
<dbReference type="OrthoDB" id="39175at2759"/>
<keyword evidence="8" id="KW-1185">Reference proteome</keyword>
<dbReference type="GO" id="GO:0006351">
    <property type="term" value="P:DNA-templated transcription"/>
    <property type="evidence" value="ECO:0007669"/>
    <property type="project" value="InterPro"/>
</dbReference>
<evidence type="ECO:0000313" key="8">
    <source>
        <dbReference type="Proteomes" id="UP000070121"/>
    </source>
</evidence>
<dbReference type="PANTHER" id="PTHR47171">
    <property type="entry name" value="FARA-RELATED"/>
    <property type="match status" value="1"/>
</dbReference>
<organism evidence="7 8">
    <name type="scientific">Colletotrichum salicis</name>
    <dbReference type="NCBI Taxonomy" id="1209931"/>
    <lineage>
        <taxon>Eukaryota</taxon>
        <taxon>Fungi</taxon>
        <taxon>Dikarya</taxon>
        <taxon>Ascomycota</taxon>
        <taxon>Pezizomycotina</taxon>
        <taxon>Sordariomycetes</taxon>
        <taxon>Hypocreomycetidae</taxon>
        <taxon>Glomerellales</taxon>
        <taxon>Glomerellaceae</taxon>
        <taxon>Colletotrichum</taxon>
        <taxon>Colletotrichum acutatum species complex</taxon>
    </lineage>
</organism>
<keyword evidence="1" id="KW-0862">Zinc</keyword>
<dbReference type="EMBL" id="JFFI01001811">
    <property type="protein sequence ID" value="KXH53925.1"/>
    <property type="molecule type" value="Genomic_DNA"/>
</dbReference>
<dbReference type="SMART" id="SM00906">
    <property type="entry name" value="Fungal_trans"/>
    <property type="match status" value="1"/>
</dbReference>
<dbReference type="GO" id="GO:0008270">
    <property type="term" value="F:zinc ion binding"/>
    <property type="evidence" value="ECO:0007669"/>
    <property type="project" value="InterPro"/>
</dbReference>
<dbReference type="AlphaFoldDB" id="A0A135U0L9"/>
<evidence type="ECO:0000256" key="1">
    <source>
        <dbReference type="ARBA" id="ARBA00022833"/>
    </source>
</evidence>
<keyword evidence="2" id="KW-0805">Transcription regulation</keyword>
<sequence>MPAPPSPVSPGTDGIWDERRMLTPAPSSELNTRVHQPEGFISHSSVMSYDSALEPVAIHDGLPPRIMRHRDIVIKATQADILPSLALRKALTDAFFEYAAPYFPIVDAEEKICLMRLRRSCCNKRIDNMALLKTLCLMSCWAPASPYFVTLHGPWHWTGMAVWLAVQMGIHTQSNWAENDNAGYSRHIFWHLVNSETLMVACWGGPRSLKLDECDVQPLSASDFTAQSTSVLVSLHFTGLMNAVSMVSELNTKKVVPSESEVESVIASLGAWQGDLPDELRLYDTNGTRKSFHRYTSELHIHYLTSIIVVQMLSKDRHSPWRTSSASILAATRIAELYGEIHCRKESVRLLSINGFIALVAAIVLVFHRPHLSEKEEERKNGIESICSVLRVISTKYGGARSVLQIIQGLQSNHEKREPSVNSLQNSGASYCAPWLAKTVNAYVHEIFPFPLRVDENVDVLDAAGARIDHMPGNEVGAQSSIPLEHASDTMFSLMDILEMDFDPLTTPVASCSNTI</sequence>
<evidence type="ECO:0000256" key="3">
    <source>
        <dbReference type="ARBA" id="ARBA00023125"/>
    </source>
</evidence>
<keyword evidence="3" id="KW-0238">DNA-binding</keyword>
<evidence type="ECO:0000256" key="2">
    <source>
        <dbReference type="ARBA" id="ARBA00023015"/>
    </source>
</evidence>
<dbReference type="PANTHER" id="PTHR47171:SF3">
    <property type="entry name" value="FARA-RELATED"/>
    <property type="match status" value="1"/>
</dbReference>
<proteinExistence type="predicted"/>
<name>A0A135U0L9_9PEZI</name>
<keyword evidence="4" id="KW-0804">Transcription</keyword>
<feature type="domain" description="Xylanolytic transcriptional activator regulatory" evidence="6">
    <location>
        <begin position="154"/>
        <end position="224"/>
    </location>
</feature>
<gene>
    <name evidence="7" type="ORF">CSAL01_04024</name>
</gene>
<comment type="caution">
    <text evidence="7">The sequence shown here is derived from an EMBL/GenBank/DDBJ whole genome shotgun (WGS) entry which is preliminary data.</text>
</comment>
<keyword evidence="5" id="KW-0539">Nucleus</keyword>
<dbReference type="InterPro" id="IPR052073">
    <property type="entry name" value="Amide_Lactam_Regulators"/>
</dbReference>
<dbReference type="InterPro" id="IPR007219">
    <property type="entry name" value="XnlR_reg_dom"/>
</dbReference>
<dbReference type="CDD" id="cd12148">
    <property type="entry name" value="fungal_TF_MHR"/>
    <property type="match status" value="1"/>
</dbReference>
<evidence type="ECO:0000256" key="4">
    <source>
        <dbReference type="ARBA" id="ARBA00023163"/>
    </source>
</evidence>
<dbReference type="Proteomes" id="UP000070121">
    <property type="component" value="Unassembled WGS sequence"/>
</dbReference>
<evidence type="ECO:0000256" key="5">
    <source>
        <dbReference type="ARBA" id="ARBA00023242"/>
    </source>
</evidence>
<evidence type="ECO:0000313" key="7">
    <source>
        <dbReference type="EMBL" id="KXH53925.1"/>
    </source>
</evidence>